<dbReference type="GO" id="GO:0005524">
    <property type="term" value="F:ATP binding"/>
    <property type="evidence" value="ECO:0007669"/>
    <property type="project" value="UniProtKB-KW"/>
</dbReference>
<feature type="domain" description="Helicase C-terminal" evidence="6">
    <location>
        <begin position="560"/>
        <end position="741"/>
    </location>
</feature>
<keyword evidence="4" id="KW-0067">ATP-binding</keyword>
<dbReference type="PANTHER" id="PTHR47961:SF10">
    <property type="entry name" value="ATP-DEPENDENT DNA HELICASE HEL308"/>
    <property type="match status" value="1"/>
</dbReference>
<evidence type="ECO:0000259" key="6">
    <source>
        <dbReference type="PROSITE" id="PS51194"/>
    </source>
</evidence>
<dbReference type="Pfam" id="PF00270">
    <property type="entry name" value="DEAD"/>
    <property type="match status" value="1"/>
</dbReference>
<keyword evidence="1" id="KW-0547">Nucleotide-binding</keyword>
<dbReference type="PROSITE" id="PS51194">
    <property type="entry name" value="HELICASE_CTER"/>
    <property type="match status" value="1"/>
</dbReference>
<evidence type="ECO:0000313" key="8">
    <source>
        <dbReference type="EMBL" id="PLV25901.1"/>
    </source>
</evidence>
<dbReference type="EMBL" id="PJCQ01000001">
    <property type="protein sequence ID" value="PLV21023.1"/>
    <property type="molecule type" value="Genomic_DNA"/>
</dbReference>
<sequence>MTTTLTSTINELDLKSIAASARETALANELSIEHIKPAKGTDRRRLPRLAFLFESQGLTEYRRNSSEFRSHFYSAMACWCAIASEVDAPITPGKTSVSIYQIINKELALEPLEPNLSIAFHLGVSGLLAERSAETRLHLKKLDISTSSYGGDWLKTVFNNIASAFALLVRKSNGWSDIQQALSAIEQLKNDQRKYEDQYLDQITDRDNQTKEALVLLGFYNLAQMTITVAEYLKSGAEGHTEVGLRLDRYKRQATEAFTTASEIPKTRFAELLWAGCKELIRNSLWNHLEALPEGVRNFGEVLIGDRPDPVLELWPSQQEALRRSFLDPYQRAVMVEMPTSAGKTLLAKFAIAQTKAFASTSTIAYIVPTRALVNQITLDLRQDFSPLGYQIEQAVPAFELDPTESMLLSGKLDILVTTPEKLDLLIRADHPVTKDISLVIADEAHNLQDDNRGARLELLLGTIKREKRNTRFLLLSPFLPNGKELLTWLGEERTLPPIQINWKPNSRIVGSITAKGRESKRKLVLEVLPAADNSAIAEGTILSIGSKDSVPESLTIGRLSKAATLALMERGGILVLCRGKGTAMKRAKEIADSLPPITEESDLRDAVCEYLIAEAGYESTLVKCLKHGVAYHHAGLSHESRWLIEKLIRAKAVKIICGTTTLAQGVNFPISTVIVETLQKGDKKLSYADFWNIAGRAGRTLVDSLGVIAFPSPSAKKREEYVKFLAGEAKEIASQLTHLLAAAEAIGEDFNLAALRNWPQLSSLLQFLAHAVRVADNVDMADEMESLLRSSLIYHQASKSEQNPALDRFINLCRSYVRQIEAGKKGLLALADTTGFATPSVLYLVAKTSEEYKDLKDIDGWNPASLFSDDISGLSKRIDLVSQIPEMRLSDGQGGPLDADRVARIIRDWVNGESLLELAKRHPKPNEDSAEGVDNTDQQVAEFSSYLFSTLITNASWGIGALEGLCLAGGADEASGSAAHVPSMIYFGVQSTEAVWLRMAGLPRIVAEGAASLWREQNMKTPNSYNELRGWISNIDEKDWKKIIPSSSKITEKSMRIIWKELNGSTQ</sequence>
<dbReference type="InterPro" id="IPR014001">
    <property type="entry name" value="Helicase_ATP-bd"/>
</dbReference>
<proteinExistence type="predicted"/>
<keyword evidence="2" id="KW-0378">Hydrolase</keyword>
<protein>
    <recommendedName>
        <fullName evidence="11">DEAD/DEAH box helicase</fullName>
    </recommendedName>
</protein>
<dbReference type="InterPro" id="IPR027417">
    <property type="entry name" value="P-loop_NTPase"/>
</dbReference>
<evidence type="ECO:0000313" key="9">
    <source>
        <dbReference type="Proteomes" id="UP000234839"/>
    </source>
</evidence>
<feature type="domain" description="Helicase ATP-binding" evidence="5">
    <location>
        <begin position="325"/>
        <end position="498"/>
    </location>
</feature>
<dbReference type="SMART" id="SM00490">
    <property type="entry name" value="HELICc"/>
    <property type="match status" value="1"/>
</dbReference>
<gene>
    <name evidence="7" type="ORF">CXG49_00275</name>
    <name evidence="8" type="ORF">CXG53_00275</name>
</gene>
<dbReference type="PROSITE" id="PS51192">
    <property type="entry name" value="HELICASE_ATP_BIND_1"/>
    <property type="match status" value="1"/>
</dbReference>
<evidence type="ECO:0000259" key="5">
    <source>
        <dbReference type="PROSITE" id="PS51192"/>
    </source>
</evidence>
<dbReference type="GO" id="GO:0004386">
    <property type="term" value="F:helicase activity"/>
    <property type="evidence" value="ECO:0007669"/>
    <property type="project" value="UniProtKB-KW"/>
</dbReference>
<evidence type="ECO:0000256" key="4">
    <source>
        <dbReference type="ARBA" id="ARBA00022840"/>
    </source>
</evidence>
<dbReference type="EMBL" id="PJCP01000001">
    <property type="protein sequence ID" value="PLV25901.1"/>
    <property type="molecule type" value="Genomic_DNA"/>
</dbReference>
<comment type="caution">
    <text evidence="7">The sequence shown here is derived from an EMBL/GenBank/DDBJ whole genome shotgun (WGS) entry which is preliminary data.</text>
</comment>
<organism evidence="7 10">
    <name type="scientific">Pseudomonas guariconensis</name>
    <dbReference type="NCBI Taxonomy" id="1288410"/>
    <lineage>
        <taxon>Bacteria</taxon>
        <taxon>Pseudomonadati</taxon>
        <taxon>Pseudomonadota</taxon>
        <taxon>Gammaproteobacteria</taxon>
        <taxon>Pseudomonadales</taxon>
        <taxon>Pseudomonadaceae</taxon>
        <taxon>Pseudomonas</taxon>
    </lineage>
</organism>
<dbReference type="Pfam" id="PF00271">
    <property type="entry name" value="Helicase_C"/>
    <property type="match status" value="1"/>
</dbReference>
<dbReference type="Proteomes" id="UP000234878">
    <property type="component" value="Unassembled WGS sequence"/>
</dbReference>
<dbReference type="GO" id="GO:0003676">
    <property type="term" value="F:nucleic acid binding"/>
    <property type="evidence" value="ECO:0007669"/>
    <property type="project" value="InterPro"/>
</dbReference>
<dbReference type="SUPFAM" id="SSF52540">
    <property type="entry name" value="P-loop containing nucleoside triphosphate hydrolases"/>
    <property type="match status" value="1"/>
</dbReference>
<dbReference type="InterPro" id="IPR050474">
    <property type="entry name" value="Hel308_SKI2-like"/>
</dbReference>
<evidence type="ECO:0008006" key="11">
    <source>
        <dbReference type="Google" id="ProtNLM"/>
    </source>
</evidence>
<evidence type="ECO:0000256" key="3">
    <source>
        <dbReference type="ARBA" id="ARBA00022806"/>
    </source>
</evidence>
<dbReference type="InterPro" id="IPR001650">
    <property type="entry name" value="Helicase_C-like"/>
</dbReference>
<dbReference type="RefSeq" id="WP_102081048.1">
    <property type="nucleotide sequence ID" value="NZ_PJCP01000001.1"/>
</dbReference>
<reference evidence="9 10" key="1">
    <citation type="submission" date="2017-12" db="EMBL/GenBank/DDBJ databases">
        <title>Detection of the carbapenemase gene blaVIM-5 in members of the Pseudomonas putida group isolated from polluted Nigerian wetlands.</title>
        <authorList>
            <person name="Adelowo O."/>
            <person name="Vollmers J."/>
            <person name="Maeusezahl I."/>
            <person name="Kaster A.-K."/>
            <person name="Mueller J.A."/>
        </authorList>
    </citation>
    <scope>NUCLEOTIDE SEQUENCE [LARGE SCALE GENOMIC DNA]</scope>
    <source>
        <strain evidence="8 9">MR119</strain>
        <strain evidence="7 10">MR144</strain>
    </source>
</reference>
<dbReference type="PANTHER" id="PTHR47961">
    <property type="entry name" value="DNA POLYMERASE THETA, PUTATIVE (AFU_ORTHOLOGUE AFUA_1G05260)-RELATED"/>
    <property type="match status" value="1"/>
</dbReference>
<dbReference type="AlphaFoldDB" id="A0AAX0W1X8"/>
<keyword evidence="3" id="KW-0347">Helicase</keyword>
<dbReference type="CDD" id="cd17921">
    <property type="entry name" value="DEXHc_Ski2"/>
    <property type="match status" value="1"/>
</dbReference>
<name>A0AAX0W1X8_9PSED</name>
<evidence type="ECO:0000313" key="10">
    <source>
        <dbReference type="Proteomes" id="UP000234878"/>
    </source>
</evidence>
<dbReference type="InterPro" id="IPR011545">
    <property type="entry name" value="DEAD/DEAH_box_helicase_dom"/>
</dbReference>
<evidence type="ECO:0000256" key="2">
    <source>
        <dbReference type="ARBA" id="ARBA00022801"/>
    </source>
</evidence>
<accession>A0AAX0W1X8</accession>
<keyword evidence="9" id="KW-1185">Reference proteome</keyword>
<dbReference type="Proteomes" id="UP000234839">
    <property type="component" value="Unassembled WGS sequence"/>
</dbReference>
<evidence type="ECO:0000313" key="7">
    <source>
        <dbReference type="EMBL" id="PLV21023.1"/>
    </source>
</evidence>
<dbReference type="Gene3D" id="3.40.50.300">
    <property type="entry name" value="P-loop containing nucleotide triphosphate hydrolases"/>
    <property type="match status" value="2"/>
</dbReference>
<dbReference type="GO" id="GO:0016787">
    <property type="term" value="F:hydrolase activity"/>
    <property type="evidence" value="ECO:0007669"/>
    <property type="project" value="UniProtKB-KW"/>
</dbReference>
<dbReference type="SMART" id="SM00487">
    <property type="entry name" value="DEXDc"/>
    <property type="match status" value="1"/>
</dbReference>
<evidence type="ECO:0000256" key="1">
    <source>
        <dbReference type="ARBA" id="ARBA00022741"/>
    </source>
</evidence>